<reference evidence="1 2" key="1">
    <citation type="submission" date="2024-02" db="EMBL/GenBank/DDBJ databases">
        <title>High-quality chromosome-scale genome assembly of Pensacola bahiagrass (Paspalum notatum Flugge var. saurae).</title>
        <authorList>
            <person name="Vega J.M."/>
            <person name="Podio M."/>
            <person name="Orjuela J."/>
            <person name="Siena L.A."/>
            <person name="Pessino S.C."/>
            <person name="Combes M.C."/>
            <person name="Mariac C."/>
            <person name="Albertini E."/>
            <person name="Pupilli F."/>
            <person name="Ortiz J.P.A."/>
            <person name="Leblanc O."/>
        </authorList>
    </citation>
    <scope>NUCLEOTIDE SEQUENCE [LARGE SCALE GENOMIC DNA]</scope>
    <source>
        <strain evidence="1">R1</strain>
        <tissue evidence="1">Leaf</tissue>
    </source>
</reference>
<dbReference type="AlphaFoldDB" id="A0AAQ3WWC0"/>
<evidence type="ECO:0000313" key="1">
    <source>
        <dbReference type="EMBL" id="WVZ76858.1"/>
    </source>
</evidence>
<sequence>VIFKIIHWLRSWAILQRPTSRDIVVAASQHLARVAKAFFTQGGQNKVGMLLAGAAALCWAVWLTRNDILFNKCKPKYRTDDKKEEVVEACKSLKSLAMELFSSFGWPFVFRIGF</sequence>
<dbReference type="Proteomes" id="UP001341281">
    <property type="component" value="Chromosome 05"/>
</dbReference>
<gene>
    <name evidence="1" type="ORF">U9M48_024784</name>
</gene>
<name>A0AAQ3WWC0_PASNO</name>
<dbReference type="EMBL" id="CP144749">
    <property type="protein sequence ID" value="WVZ76858.1"/>
    <property type="molecule type" value="Genomic_DNA"/>
</dbReference>
<proteinExistence type="predicted"/>
<organism evidence="1 2">
    <name type="scientific">Paspalum notatum var. saurae</name>
    <dbReference type="NCBI Taxonomy" id="547442"/>
    <lineage>
        <taxon>Eukaryota</taxon>
        <taxon>Viridiplantae</taxon>
        <taxon>Streptophyta</taxon>
        <taxon>Embryophyta</taxon>
        <taxon>Tracheophyta</taxon>
        <taxon>Spermatophyta</taxon>
        <taxon>Magnoliopsida</taxon>
        <taxon>Liliopsida</taxon>
        <taxon>Poales</taxon>
        <taxon>Poaceae</taxon>
        <taxon>PACMAD clade</taxon>
        <taxon>Panicoideae</taxon>
        <taxon>Andropogonodae</taxon>
        <taxon>Paspaleae</taxon>
        <taxon>Paspalinae</taxon>
        <taxon>Paspalum</taxon>
    </lineage>
</organism>
<feature type="non-terminal residue" evidence="1">
    <location>
        <position position="1"/>
    </location>
</feature>
<keyword evidence="2" id="KW-1185">Reference proteome</keyword>
<protein>
    <submittedName>
        <fullName evidence="1">Uncharacterized protein</fullName>
    </submittedName>
</protein>
<evidence type="ECO:0000313" key="2">
    <source>
        <dbReference type="Proteomes" id="UP001341281"/>
    </source>
</evidence>
<accession>A0AAQ3WWC0</accession>